<feature type="region of interest" description="Disordered" evidence="1">
    <location>
        <begin position="1"/>
        <end position="47"/>
    </location>
</feature>
<dbReference type="Proteomes" id="UP000828390">
    <property type="component" value="Unassembled WGS sequence"/>
</dbReference>
<gene>
    <name evidence="2" type="ORF">DPMN_063483</name>
</gene>
<protein>
    <submittedName>
        <fullName evidence="2">Uncharacterized protein</fullName>
    </submittedName>
</protein>
<proteinExistence type="predicted"/>
<keyword evidence="3" id="KW-1185">Reference proteome</keyword>
<dbReference type="EMBL" id="JAIWYP010000013">
    <property type="protein sequence ID" value="KAH3720583.1"/>
    <property type="molecule type" value="Genomic_DNA"/>
</dbReference>
<dbReference type="AlphaFoldDB" id="A0A9D4CBS3"/>
<sequence length="108" mass="12008">MLGVVTRTSRGWPYRETRGGSTQYAQRTGETVSGMKTTAGDSENGHKGRAVRCRPLVELRPDKNLSCDCQPVHFKVSLATVYWSIWIQIISLANTREAGVNLTYFGSK</sequence>
<name>A0A9D4CBS3_DREPO</name>
<evidence type="ECO:0000256" key="1">
    <source>
        <dbReference type="SAM" id="MobiDB-lite"/>
    </source>
</evidence>
<evidence type="ECO:0000313" key="2">
    <source>
        <dbReference type="EMBL" id="KAH3720583.1"/>
    </source>
</evidence>
<reference evidence="2" key="2">
    <citation type="submission" date="2020-11" db="EMBL/GenBank/DDBJ databases">
        <authorList>
            <person name="McCartney M.A."/>
            <person name="Auch B."/>
            <person name="Kono T."/>
            <person name="Mallez S."/>
            <person name="Becker A."/>
            <person name="Gohl D.M."/>
            <person name="Silverstein K.A.T."/>
            <person name="Koren S."/>
            <person name="Bechman K.B."/>
            <person name="Herman A."/>
            <person name="Abrahante J.E."/>
            <person name="Garbe J."/>
        </authorList>
    </citation>
    <scope>NUCLEOTIDE SEQUENCE</scope>
    <source>
        <strain evidence="2">Duluth1</strain>
        <tissue evidence="2">Whole animal</tissue>
    </source>
</reference>
<evidence type="ECO:0000313" key="3">
    <source>
        <dbReference type="Proteomes" id="UP000828390"/>
    </source>
</evidence>
<accession>A0A9D4CBS3</accession>
<reference evidence="2" key="1">
    <citation type="journal article" date="2019" name="bioRxiv">
        <title>The Genome of the Zebra Mussel, Dreissena polymorpha: A Resource for Invasive Species Research.</title>
        <authorList>
            <person name="McCartney M.A."/>
            <person name="Auch B."/>
            <person name="Kono T."/>
            <person name="Mallez S."/>
            <person name="Zhang Y."/>
            <person name="Obille A."/>
            <person name="Becker A."/>
            <person name="Abrahante J.E."/>
            <person name="Garbe J."/>
            <person name="Badalamenti J.P."/>
            <person name="Herman A."/>
            <person name="Mangelson H."/>
            <person name="Liachko I."/>
            <person name="Sullivan S."/>
            <person name="Sone E.D."/>
            <person name="Koren S."/>
            <person name="Silverstein K.A.T."/>
            <person name="Beckman K.B."/>
            <person name="Gohl D.M."/>
        </authorList>
    </citation>
    <scope>NUCLEOTIDE SEQUENCE</scope>
    <source>
        <strain evidence="2">Duluth1</strain>
        <tissue evidence="2">Whole animal</tissue>
    </source>
</reference>
<feature type="compositionally biased region" description="Polar residues" evidence="1">
    <location>
        <begin position="19"/>
        <end position="41"/>
    </location>
</feature>
<comment type="caution">
    <text evidence="2">The sequence shown here is derived from an EMBL/GenBank/DDBJ whole genome shotgun (WGS) entry which is preliminary data.</text>
</comment>
<organism evidence="2 3">
    <name type="scientific">Dreissena polymorpha</name>
    <name type="common">Zebra mussel</name>
    <name type="synonym">Mytilus polymorpha</name>
    <dbReference type="NCBI Taxonomy" id="45954"/>
    <lineage>
        <taxon>Eukaryota</taxon>
        <taxon>Metazoa</taxon>
        <taxon>Spiralia</taxon>
        <taxon>Lophotrochozoa</taxon>
        <taxon>Mollusca</taxon>
        <taxon>Bivalvia</taxon>
        <taxon>Autobranchia</taxon>
        <taxon>Heteroconchia</taxon>
        <taxon>Euheterodonta</taxon>
        <taxon>Imparidentia</taxon>
        <taxon>Neoheterodontei</taxon>
        <taxon>Myida</taxon>
        <taxon>Dreissenoidea</taxon>
        <taxon>Dreissenidae</taxon>
        <taxon>Dreissena</taxon>
    </lineage>
</organism>